<dbReference type="SUPFAM" id="SSF63825">
    <property type="entry name" value="YWTD domain"/>
    <property type="match status" value="1"/>
</dbReference>
<evidence type="ECO:0000313" key="3">
    <source>
        <dbReference type="EMBL" id="OPA79120.1"/>
    </source>
</evidence>
<dbReference type="EMBL" id="MSZX01000003">
    <property type="protein sequence ID" value="OPA79120.1"/>
    <property type="molecule type" value="Genomic_DNA"/>
</dbReference>
<evidence type="ECO:0000256" key="1">
    <source>
        <dbReference type="SAM" id="MobiDB-lite"/>
    </source>
</evidence>
<evidence type="ECO:0000313" key="4">
    <source>
        <dbReference type="Proteomes" id="UP000190188"/>
    </source>
</evidence>
<dbReference type="Gene3D" id="2.130.10.10">
    <property type="entry name" value="YVTN repeat-like/Quinoprotein amine dehydrogenase"/>
    <property type="match status" value="1"/>
</dbReference>
<dbReference type="PROSITE" id="PS51272">
    <property type="entry name" value="SLH"/>
    <property type="match status" value="2"/>
</dbReference>
<dbReference type="PANTHER" id="PTHR43308:SF5">
    <property type="entry name" value="S-LAYER PROTEIN _ PEPTIDOGLYCAN ENDO-BETA-N-ACETYLGLUCOSAMINIDASE"/>
    <property type="match status" value="1"/>
</dbReference>
<keyword evidence="4" id="KW-1185">Reference proteome</keyword>
<dbReference type="InterPro" id="IPR001119">
    <property type="entry name" value="SLH_dom"/>
</dbReference>
<dbReference type="Proteomes" id="UP000190188">
    <property type="component" value="Unassembled WGS sequence"/>
</dbReference>
<accession>A0A1T2XGZ0</accession>
<reference evidence="3 4" key="1">
    <citation type="submission" date="2017-01" db="EMBL/GenBank/DDBJ databases">
        <title>Genome analysis of Paenibacillus selenitrireducens ES3-24.</title>
        <authorList>
            <person name="Xu D."/>
            <person name="Yao R."/>
            <person name="Zheng S."/>
        </authorList>
    </citation>
    <scope>NUCLEOTIDE SEQUENCE [LARGE SCALE GENOMIC DNA]</scope>
    <source>
        <strain evidence="3 4">ES3-24</strain>
    </source>
</reference>
<dbReference type="Pfam" id="PF00395">
    <property type="entry name" value="SLH"/>
    <property type="match status" value="2"/>
</dbReference>
<name>A0A1T2XGZ0_9BACL</name>
<organism evidence="3 4">
    <name type="scientific">Paenibacillus selenitireducens</name>
    <dbReference type="NCBI Taxonomy" id="1324314"/>
    <lineage>
        <taxon>Bacteria</taxon>
        <taxon>Bacillati</taxon>
        <taxon>Bacillota</taxon>
        <taxon>Bacilli</taxon>
        <taxon>Bacillales</taxon>
        <taxon>Paenibacillaceae</taxon>
        <taxon>Paenibacillus</taxon>
    </lineage>
</organism>
<dbReference type="PANTHER" id="PTHR43308">
    <property type="entry name" value="OUTER MEMBRANE PROTEIN ALPHA-RELATED"/>
    <property type="match status" value="1"/>
</dbReference>
<dbReference type="STRING" id="1324314.BVG16_08455"/>
<sequence length="1364" mass="148770">MSILFKRLLKRKLFFVLTLILLNPIFGSLAMESSVAHAEAINDSGIQPTQTVTMSSSVTDWVYDANAGSIYTISSAENKLIFLNAQDLSVEKELFVGSKPLDIEQYDNELYIALSGASFIQVVDIPSGSLGSIFTTVGQPISLAVTLDYIFYTTSGTGSESLYQLDRATGLNTKINAEYLSGSVLRADENNHLLFVGETGSSGSDLIAIDYLTNRISSKSTYAGNYGFGFPYPKIMFDGTDVFFGGSRMNGNNLAEIHGAYPRLGDYSYLDAKLLDLNGPYVATSQGIFDKDHYLKIADFPYEAGKALIGTNGRVFLQKEYGEGNIIEAYDFDLRASLPTLIFERGIGDSITSNYKIDSWTTNEASPFMYLVSSETNELAVLRKDDLSLVTKRYVGSKPVNLVLRDGKLYIALRGETYIGVLDTNAIESSIQRILIPSNPSKVLPAEKYTFYWGQDTFFNFHATDGTTDQRVFPSHADTPGLGSAYYDSSNNTLYAGTNGVIYQLNADTLNVNSKETVLDFWSSGKLEVEGDSLYFSGKRMSKKAVSIILGTYPEEIIHAFDDLVFGQKTIYDRDTFVKKVDLPFTITDAYVSKDQTIYLSTEKQIHKFAGVGAIRDYFDARTMPKNLVLVDTGSTSGQISGYLLFEPAEDRERIVNYSFNFLDADGNRLSTVAASWDKYLEDGQMMYTVPQTDIPANAQYIAVNALSSDQSIQGSAKSLIWDVPKYFAKNFMFSDQSTDPKFIQGKVSWSPDDEYADVIYQLYFINEDGLVGDSIAQVNGGKTSYSYNISKTALPDGVFGLALVQERENSQAPVYQYLIFDNFITPDLRLSDIVLVKNSSDDAITINNIQAGDVINVYSNKGLIGSSEVKAGATSVTIKIKNLGNPGERLLITRTMPGKFESDGIAVTIPPIVEGGGNSGGPVNPGPVGPGPVSPGPGPISPGSGSVAVPSKGSDSSSSTKGLEAKIEKDSSGKAVAKIEVPTNYIESALQKEDFQKTKTISLVSDSKESSIVFHVLVDGIQKVISQSSDGKIEVSVPSGSWIINVQSLLDSIGKDSSNQAIDITLEQADDTYTSNLVKNLTQGSQLFGKPMRFEVTVMGGGKTKVLDHFSQYVNHTITVQTANVPLDELAGLMFDPISNTFVPVPSKFEYRNGMLVASLYHKGNSVYAVVRNKTTFKDMPSSSAYSESIQMLANRTIINGLPDGTFKPDSKVTRAEFAAMLGKALGITTTASSNGKTIFKDVQQNSWYSNYVKAAVEAGIIAGYEDGSFKPNQTISHQEMVAMLVKAVHYAGYNAPASSDQGNSLPGSPEVPAWAKSYYDEAKKIDLIDRANDPFLFKTNAEATKKECTLLIYRVINNVLFQ</sequence>
<dbReference type="InterPro" id="IPR051465">
    <property type="entry name" value="Cell_Envelope_Struct_Comp"/>
</dbReference>
<evidence type="ECO:0000259" key="2">
    <source>
        <dbReference type="PROSITE" id="PS51272"/>
    </source>
</evidence>
<dbReference type="InterPro" id="IPR015943">
    <property type="entry name" value="WD40/YVTN_repeat-like_dom_sf"/>
</dbReference>
<protein>
    <recommendedName>
        <fullName evidence="2">SLH domain-containing protein</fullName>
    </recommendedName>
</protein>
<dbReference type="RefSeq" id="WP_233146936.1">
    <property type="nucleotide sequence ID" value="NZ_MSZX01000003.1"/>
</dbReference>
<feature type="region of interest" description="Disordered" evidence="1">
    <location>
        <begin position="912"/>
        <end position="970"/>
    </location>
</feature>
<gene>
    <name evidence="3" type="ORF">BVG16_08455</name>
</gene>
<proteinExistence type="predicted"/>
<feature type="domain" description="SLH" evidence="2">
    <location>
        <begin position="1174"/>
        <end position="1236"/>
    </location>
</feature>
<feature type="domain" description="SLH" evidence="2">
    <location>
        <begin position="1237"/>
        <end position="1300"/>
    </location>
</feature>
<feature type="compositionally biased region" description="Low complexity" evidence="1">
    <location>
        <begin position="942"/>
        <end position="960"/>
    </location>
</feature>
<feature type="compositionally biased region" description="Pro residues" evidence="1">
    <location>
        <begin position="925"/>
        <end position="941"/>
    </location>
</feature>
<comment type="caution">
    <text evidence="3">The sequence shown here is derived from an EMBL/GenBank/DDBJ whole genome shotgun (WGS) entry which is preliminary data.</text>
</comment>